<dbReference type="GO" id="GO:0016829">
    <property type="term" value="F:lyase activity"/>
    <property type="evidence" value="ECO:0007669"/>
    <property type="project" value="UniProtKB-KW"/>
</dbReference>
<dbReference type="EMBL" id="LUCV01000004">
    <property type="protein sequence ID" value="OAI94825.1"/>
    <property type="molecule type" value="Genomic_DNA"/>
</dbReference>
<dbReference type="RefSeq" id="WP_064301396.1">
    <property type="nucleotide sequence ID" value="NZ_LUCV01000004.1"/>
</dbReference>
<dbReference type="Proteomes" id="UP000077752">
    <property type="component" value="Unassembled WGS sequence"/>
</dbReference>
<proteinExistence type="inferred from homology"/>
<dbReference type="NCBIfam" id="NF005126">
    <property type="entry name" value="PRK06563.1"/>
    <property type="match status" value="1"/>
</dbReference>
<evidence type="ECO:0000256" key="2">
    <source>
        <dbReference type="ARBA" id="ARBA00023239"/>
    </source>
</evidence>
<name>A0A177SV47_PSEPU</name>
<dbReference type="InterPro" id="IPR014748">
    <property type="entry name" value="Enoyl-CoA_hydra_C"/>
</dbReference>
<dbReference type="InterPro" id="IPR001753">
    <property type="entry name" value="Enoyl-CoA_hydra/iso"/>
</dbReference>
<dbReference type="PANTHER" id="PTHR11941:SF54">
    <property type="entry name" value="ENOYL-COA HYDRATASE, MITOCHONDRIAL"/>
    <property type="match status" value="1"/>
</dbReference>
<evidence type="ECO:0000256" key="1">
    <source>
        <dbReference type="ARBA" id="ARBA00005254"/>
    </source>
</evidence>
<sequence>MSETRDPDGQVTTRQEGQILLICVDRPEKRNGFTPKMFEELAKAFTRLEESPELFCGLLYAAGDHFTAGLDMPKIVPLRQAGKPLFPANEADPFNLREPLRMKPVVIALQGICFTVAVELMLASDIAVAADNCRFSQLEVKRGIMAGCGATIRMVERAGWGNAMKILLTGDEFSAEEAYRLNFVQEVVPAGTQFDKAMEYALKIAAQAPLAVQATRENARLSLGQGWLTAYSKIQSTQKFLYNTEDAKEGVQSFIEKRTARFVGR</sequence>
<protein>
    <submittedName>
        <fullName evidence="3">Enoyl-CoA hydratase</fullName>
    </submittedName>
</protein>
<dbReference type="GO" id="GO:0006635">
    <property type="term" value="P:fatty acid beta-oxidation"/>
    <property type="evidence" value="ECO:0007669"/>
    <property type="project" value="TreeGrafter"/>
</dbReference>
<reference evidence="3 4" key="1">
    <citation type="submission" date="2016-03" db="EMBL/GenBank/DDBJ databases">
        <title>Draft Genome Assembly of Pseudomonas putida strain CBF10-2.</title>
        <authorList>
            <person name="Iyer R.S."/>
            <person name="Damania A."/>
        </authorList>
    </citation>
    <scope>NUCLEOTIDE SEQUENCE [LARGE SCALE GENOMIC DNA]</scope>
    <source>
        <strain evidence="3 4">CBF10-2</strain>
    </source>
</reference>
<dbReference type="Pfam" id="PF00378">
    <property type="entry name" value="ECH_1"/>
    <property type="match status" value="1"/>
</dbReference>
<evidence type="ECO:0000313" key="4">
    <source>
        <dbReference type="Proteomes" id="UP000077752"/>
    </source>
</evidence>
<dbReference type="Gene3D" id="3.90.226.10">
    <property type="entry name" value="2-enoyl-CoA Hydratase, Chain A, domain 1"/>
    <property type="match status" value="1"/>
</dbReference>
<dbReference type="Gene3D" id="1.10.12.10">
    <property type="entry name" value="Lyase 2-enoyl-coa Hydratase, Chain A, domain 2"/>
    <property type="match status" value="1"/>
</dbReference>
<evidence type="ECO:0000313" key="3">
    <source>
        <dbReference type="EMBL" id="OAI94825.1"/>
    </source>
</evidence>
<dbReference type="PANTHER" id="PTHR11941">
    <property type="entry name" value="ENOYL-COA HYDRATASE-RELATED"/>
    <property type="match status" value="1"/>
</dbReference>
<dbReference type="AlphaFoldDB" id="A0A177SV47"/>
<gene>
    <name evidence="3" type="ORF">AYO28_07295</name>
</gene>
<organism evidence="3 4">
    <name type="scientific">Pseudomonas putida</name>
    <name type="common">Arthrobacter siderocapsulatus</name>
    <dbReference type="NCBI Taxonomy" id="303"/>
    <lineage>
        <taxon>Bacteria</taxon>
        <taxon>Pseudomonadati</taxon>
        <taxon>Pseudomonadota</taxon>
        <taxon>Gammaproteobacteria</taxon>
        <taxon>Pseudomonadales</taxon>
        <taxon>Pseudomonadaceae</taxon>
        <taxon>Pseudomonas</taxon>
    </lineage>
</organism>
<comment type="similarity">
    <text evidence="1">Belongs to the enoyl-CoA hydratase/isomerase family.</text>
</comment>
<dbReference type="CDD" id="cd06558">
    <property type="entry name" value="crotonase-like"/>
    <property type="match status" value="1"/>
</dbReference>
<accession>A0A177SV47</accession>
<comment type="caution">
    <text evidence="3">The sequence shown here is derived from an EMBL/GenBank/DDBJ whole genome shotgun (WGS) entry which is preliminary data.</text>
</comment>
<dbReference type="InterPro" id="IPR029045">
    <property type="entry name" value="ClpP/crotonase-like_dom_sf"/>
</dbReference>
<keyword evidence="2" id="KW-0456">Lyase</keyword>
<dbReference type="SUPFAM" id="SSF52096">
    <property type="entry name" value="ClpP/crotonase"/>
    <property type="match status" value="1"/>
</dbReference>